<dbReference type="AlphaFoldDB" id="A0A085M291"/>
<keyword evidence="2" id="KW-1185">Reference proteome</keyword>
<gene>
    <name evidence="1" type="ORF">M513_07742</name>
</gene>
<organism evidence="1 2">
    <name type="scientific">Trichuris suis</name>
    <name type="common">pig whipworm</name>
    <dbReference type="NCBI Taxonomy" id="68888"/>
    <lineage>
        <taxon>Eukaryota</taxon>
        <taxon>Metazoa</taxon>
        <taxon>Ecdysozoa</taxon>
        <taxon>Nematoda</taxon>
        <taxon>Enoplea</taxon>
        <taxon>Dorylaimia</taxon>
        <taxon>Trichinellida</taxon>
        <taxon>Trichuridae</taxon>
        <taxon>Trichuris</taxon>
    </lineage>
</organism>
<reference evidence="1 2" key="1">
    <citation type="journal article" date="2014" name="Nat. Genet.">
        <title>Genome and transcriptome of the porcine whipworm Trichuris suis.</title>
        <authorList>
            <person name="Jex A.R."/>
            <person name="Nejsum P."/>
            <person name="Schwarz E.M."/>
            <person name="Hu L."/>
            <person name="Young N.D."/>
            <person name="Hall R.S."/>
            <person name="Korhonen P.K."/>
            <person name="Liao S."/>
            <person name="Thamsborg S."/>
            <person name="Xia J."/>
            <person name="Xu P."/>
            <person name="Wang S."/>
            <person name="Scheerlinck J.P."/>
            <person name="Hofmann A."/>
            <person name="Sternberg P.W."/>
            <person name="Wang J."/>
            <person name="Gasser R.B."/>
        </authorList>
    </citation>
    <scope>NUCLEOTIDE SEQUENCE [LARGE SCALE GENOMIC DNA]</scope>
    <source>
        <strain evidence="1">DCEP-RM93M</strain>
    </source>
</reference>
<name>A0A085M291_9BILA</name>
<protein>
    <submittedName>
        <fullName evidence="1">Uncharacterized protein</fullName>
    </submittedName>
</protein>
<dbReference type="Proteomes" id="UP000030764">
    <property type="component" value="Unassembled WGS sequence"/>
</dbReference>
<accession>A0A085M291</accession>
<proteinExistence type="predicted"/>
<sequence length="64" mass="7347">MVAQRLVSISTNSAPRHFVGAILYWTRSDAIATTRTSPVNQHVQEGEFIVHFLLNRERDLPREN</sequence>
<dbReference type="EMBL" id="KL363240">
    <property type="protein sequence ID" value="KFD51337.1"/>
    <property type="molecule type" value="Genomic_DNA"/>
</dbReference>
<evidence type="ECO:0000313" key="2">
    <source>
        <dbReference type="Proteomes" id="UP000030764"/>
    </source>
</evidence>
<evidence type="ECO:0000313" key="1">
    <source>
        <dbReference type="EMBL" id="KFD51337.1"/>
    </source>
</evidence>